<feature type="region of interest" description="Disordered" evidence="1">
    <location>
        <begin position="118"/>
        <end position="166"/>
    </location>
</feature>
<evidence type="ECO:0000256" key="1">
    <source>
        <dbReference type="SAM" id="MobiDB-lite"/>
    </source>
</evidence>
<feature type="compositionally biased region" description="Basic residues" evidence="1">
    <location>
        <begin position="157"/>
        <end position="166"/>
    </location>
</feature>
<proteinExistence type="predicted"/>
<name>A0AA38X2A5_9EURO</name>
<reference evidence="4" key="1">
    <citation type="submission" date="2022-10" db="EMBL/GenBank/DDBJ databases">
        <title>Culturing micro-colonial fungi from biological soil crusts in the Mojave desert and describing Neophaeococcomyces mojavensis, and introducing the new genera and species Taxawa tesnikishii.</title>
        <authorList>
            <person name="Kurbessoian T."/>
            <person name="Stajich J.E."/>
        </authorList>
    </citation>
    <scope>NUCLEOTIDE SEQUENCE</scope>
    <source>
        <strain evidence="4">TK_41</strain>
    </source>
</reference>
<dbReference type="InterPro" id="IPR053143">
    <property type="entry name" value="Arylsulfate_ST"/>
</dbReference>
<evidence type="ECO:0000313" key="4">
    <source>
        <dbReference type="EMBL" id="KAJ9605475.1"/>
    </source>
</evidence>
<dbReference type="InterPro" id="IPR039535">
    <property type="entry name" value="ASST-like"/>
</dbReference>
<feature type="compositionally biased region" description="Basic residues" evidence="1">
    <location>
        <begin position="118"/>
        <end position="143"/>
    </location>
</feature>
<keyword evidence="2" id="KW-0812">Transmembrane</keyword>
<protein>
    <recommendedName>
        <fullName evidence="6">Arylsulfotransferase</fullName>
    </recommendedName>
</protein>
<dbReference type="EMBL" id="JAPDRK010000016">
    <property type="protein sequence ID" value="KAJ9605475.1"/>
    <property type="molecule type" value="Genomic_DNA"/>
</dbReference>
<gene>
    <name evidence="4" type="ORF">H2200_010132</name>
</gene>
<organism evidence="4 5">
    <name type="scientific">Cladophialophora chaetospira</name>
    <dbReference type="NCBI Taxonomy" id="386627"/>
    <lineage>
        <taxon>Eukaryota</taxon>
        <taxon>Fungi</taxon>
        <taxon>Dikarya</taxon>
        <taxon>Ascomycota</taxon>
        <taxon>Pezizomycotina</taxon>
        <taxon>Eurotiomycetes</taxon>
        <taxon>Chaetothyriomycetidae</taxon>
        <taxon>Chaetothyriales</taxon>
        <taxon>Herpotrichiellaceae</taxon>
        <taxon>Cladophialophora</taxon>
    </lineage>
</organism>
<keyword evidence="2" id="KW-0472">Membrane</keyword>
<keyword evidence="2" id="KW-1133">Transmembrane helix</keyword>
<sequence>MRFFRLFAAVPVSSVAAFSFNAYDLGFQGIYPRQHFHSVDFEPPATKITQWDPQCDSGSLFLTPRGPWVTGAARGPIITDSKGNLIWMDNGKFEQAMNFNVQQYKGEDYLTFWTKSTKHKKHKKSKKHKDSKHAKGSKHSKHSKDKDKDKDEDKDTKKSKKHKKSKKSYVMLNSAYEVAYRITPHGKKLKGDSHEFRVTPQGTALITIYEKRQTDCTDLKLGKSCWIQDGLFQELDIETGKLIFEWRATDHIRMTDVYTTPNMKDGHGTSKQDAFDFFHINSVDKTESGDYVISARYMKAVVCVSGMTGEILWSLGGKNNDFRDLNSATDFAWQHHVTWLGNNTLSLFDNHANNVFHSPSSHSKGMIIHLDMEKMTASLRGKYHHPDKILNVSQGSVQIVNETGNVLVGFGNSPTYVEYAPNGKVLCAAHFAPHIAFEIIDFGLVKSYRIFKHHSWVGRPKTVPDVAVKGNKAYVSWNGATEVKGWRLETAPAQEAETEEFVSVQEAERDGFETSFTLKKRHKFVRIAALDASNEVLAFSATVSTASPVSGRSWSSVFLIFLVMALIFVFASYIFRHDERFPRLRRPHLSKRLSDIKVRGYAVIKYKRGSQQYDAELSPLLMPDDERDIEA</sequence>
<feature type="transmembrane region" description="Helical" evidence="2">
    <location>
        <begin position="554"/>
        <end position="575"/>
    </location>
</feature>
<keyword evidence="3" id="KW-0732">Signal</keyword>
<evidence type="ECO:0000256" key="3">
    <source>
        <dbReference type="SAM" id="SignalP"/>
    </source>
</evidence>
<dbReference type="PANTHER" id="PTHR35340">
    <property type="entry name" value="PQQ ENZYME REPEAT PROTEIN-RELATED"/>
    <property type="match status" value="1"/>
</dbReference>
<dbReference type="Pfam" id="PF14269">
    <property type="entry name" value="Arylsulfotran_2"/>
    <property type="match status" value="1"/>
</dbReference>
<feature type="signal peptide" evidence="3">
    <location>
        <begin position="1"/>
        <end position="17"/>
    </location>
</feature>
<evidence type="ECO:0000256" key="2">
    <source>
        <dbReference type="SAM" id="Phobius"/>
    </source>
</evidence>
<dbReference type="InterPro" id="IPR011047">
    <property type="entry name" value="Quinoprotein_ADH-like_sf"/>
</dbReference>
<evidence type="ECO:0008006" key="6">
    <source>
        <dbReference type="Google" id="ProtNLM"/>
    </source>
</evidence>
<dbReference type="PANTHER" id="PTHR35340:SF5">
    <property type="entry name" value="ASST-DOMAIN-CONTAINING PROTEIN"/>
    <property type="match status" value="1"/>
</dbReference>
<dbReference type="Proteomes" id="UP001172673">
    <property type="component" value="Unassembled WGS sequence"/>
</dbReference>
<dbReference type="AlphaFoldDB" id="A0AA38X2A5"/>
<dbReference type="SUPFAM" id="SSF50998">
    <property type="entry name" value="Quinoprotein alcohol dehydrogenase-like"/>
    <property type="match status" value="1"/>
</dbReference>
<accession>A0AA38X2A5</accession>
<comment type="caution">
    <text evidence="4">The sequence shown here is derived from an EMBL/GenBank/DDBJ whole genome shotgun (WGS) entry which is preliminary data.</text>
</comment>
<evidence type="ECO:0000313" key="5">
    <source>
        <dbReference type="Proteomes" id="UP001172673"/>
    </source>
</evidence>
<feature type="compositionally biased region" description="Basic and acidic residues" evidence="1">
    <location>
        <begin position="144"/>
        <end position="156"/>
    </location>
</feature>
<keyword evidence="5" id="KW-1185">Reference proteome</keyword>
<feature type="chain" id="PRO_5041274395" description="Arylsulfotransferase" evidence="3">
    <location>
        <begin position="18"/>
        <end position="631"/>
    </location>
</feature>